<feature type="chain" id="PRO_5038466627" evidence="4">
    <location>
        <begin position="26"/>
        <end position="427"/>
    </location>
</feature>
<evidence type="ECO:0000256" key="4">
    <source>
        <dbReference type="SAM" id="SignalP"/>
    </source>
</evidence>
<dbReference type="SUPFAM" id="SSF53850">
    <property type="entry name" value="Periplasmic binding protein-like II"/>
    <property type="match status" value="1"/>
</dbReference>
<dbReference type="PROSITE" id="PS51257">
    <property type="entry name" value="PROKAR_LIPOPROTEIN"/>
    <property type="match status" value="1"/>
</dbReference>
<keyword evidence="2" id="KW-0813">Transport</keyword>
<evidence type="ECO:0000256" key="3">
    <source>
        <dbReference type="ARBA" id="ARBA00022729"/>
    </source>
</evidence>
<dbReference type="Proteomes" id="UP000198215">
    <property type="component" value="Chromosome I"/>
</dbReference>
<dbReference type="RefSeq" id="WP_157744879.1">
    <property type="nucleotide sequence ID" value="NZ_LT607753.1"/>
</dbReference>
<comment type="similarity">
    <text evidence="1">Belongs to the bacterial solute-binding protein 1 family.</text>
</comment>
<reference evidence="6" key="1">
    <citation type="submission" date="2016-06" db="EMBL/GenBank/DDBJ databases">
        <authorList>
            <person name="Varghese N."/>
            <person name="Submissions Spin"/>
        </authorList>
    </citation>
    <scope>NUCLEOTIDE SEQUENCE [LARGE SCALE GENOMIC DNA]</scope>
    <source>
        <strain evidence="6">DSM 45161</strain>
    </source>
</reference>
<dbReference type="GO" id="GO:1901982">
    <property type="term" value="F:maltose binding"/>
    <property type="evidence" value="ECO:0007669"/>
    <property type="project" value="TreeGrafter"/>
</dbReference>
<gene>
    <name evidence="5" type="ORF">GA0070614_0430</name>
</gene>
<dbReference type="AlphaFoldDB" id="A0A1C5GVL4"/>
<dbReference type="Gene3D" id="3.40.190.10">
    <property type="entry name" value="Periplasmic binding protein-like II"/>
    <property type="match status" value="1"/>
</dbReference>
<sequence length="427" mass="46394">MRSLKLITVAVVAALGLTATGCSSSSDTKSDGPVTLTYAMWQQDQVAAFEKIFAEFTRQNPEISVKIQLTPFAQYFAKRQNEAANGTLPDVFWLNPYHFPLYASEGVIAPIDEKVSRSGFDLDAIPEGMRSMYSWDGKLYSLPNNRTVIVVYYNKDLFAKAKLPEPKPSWTWQEFQDTARKLTDPEAGVYGTAVSLDQGHVGVQTTIPQAGGYVLSPDKSKTGFGDPKTVAGVRYLTDMIANGSAPKLSTTAQTDMNSLFFSSKVAMLYQGSWFANAYSQSDLAKAGKIGVVTVPHGPAGNATPGSSLGNVMPAKAKHPEQSYKLIEFLGSKAAAEIYSQEGVGLTAYRETDQNYVGKFTKVFDLTPVTEAVKVANPLPASLNSSVWLKQLVDDLTPAFEQKQSAEQACAKLATDMQGALDQEKRKK</sequence>
<accession>A0A1C5GVL4</accession>
<organism evidence="5 6">
    <name type="scientific">Micromonospora coxensis</name>
    <dbReference type="NCBI Taxonomy" id="356852"/>
    <lineage>
        <taxon>Bacteria</taxon>
        <taxon>Bacillati</taxon>
        <taxon>Actinomycetota</taxon>
        <taxon>Actinomycetes</taxon>
        <taxon>Micromonosporales</taxon>
        <taxon>Micromonosporaceae</taxon>
        <taxon>Micromonospora</taxon>
    </lineage>
</organism>
<keyword evidence="3 4" id="KW-0732">Signal</keyword>
<dbReference type="PANTHER" id="PTHR30061">
    <property type="entry name" value="MALTOSE-BINDING PERIPLASMIC PROTEIN"/>
    <property type="match status" value="1"/>
</dbReference>
<dbReference type="GO" id="GO:0015768">
    <property type="term" value="P:maltose transport"/>
    <property type="evidence" value="ECO:0007669"/>
    <property type="project" value="TreeGrafter"/>
</dbReference>
<dbReference type="PANTHER" id="PTHR30061:SF50">
    <property type="entry name" value="MALTOSE_MALTODEXTRIN-BINDING PERIPLASMIC PROTEIN"/>
    <property type="match status" value="1"/>
</dbReference>
<dbReference type="CDD" id="cd13585">
    <property type="entry name" value="PBP2_TMBP_like"/>
    <property type="match status" value="1"/>
</dbReference>
<dbReference type="EMBL" id="LT607753">
    <property type="protein sequence ID" value="SCG37753.1"/>
    <property type="molecule type" value="Genomic_DNA"/>
</dbReference>
<dbReference type="Pfam" id="PF01547">
    <property type="entry name" value="SBP_bac_1"/>
    <property type="match status" value="1"/>
</dbReference>
<dbReference type="InterPro" id="IPR006059">
    <property type="entry name" value="SBP"/>
</dbReference>
<proteinExistence type="inferred from homology"/>
<feature type="signal peptide" evidence="4">
    <location>
        <begin position="1"/>
        <end position="25"/>
    </location>
</feature>
<evidence type="ECO:0000256" key="2">
    <source>
        <dbReference type="ARBA" id="ARBA00022448"/>
    </source>
</evidence>
<dbReference type="GO" id="GO:0055052">
    <property type="term" value="C:ATP-binding cassette (ABC) transporter complex, substrate-binding subunit-containing"/>
    <property type="evidence" value="ECO:0007669"/>
    <property type="project" value="TreeGrafter"/>
</dbReference>
<evidence type="ECO:0000313" key="6">
    <source>
        <dbReference type="Proteomes" id="UP000198215"/>
    </source>
</evidence>
<evidence type="ECO:0000313" key="5">
    <source>
        <dbReference type="EMBL" id="SCG37753.1"/>
    </source>
</evidence>
<name>A0A1C5GVL4_9ACTN</name>
<dbReference type="GO" id="GO:0042956">
    <property type="term" value="P:maltodextrin transmembrane transport"/>
    <property type="evidence" value="ECO:0007669"/>
    <property type="project" value="TreeGrafter"/>
</dbReference>
<evidence type="ECO:0000256" key="1">
    <source>
        <dbReference type="ARBA" id="ARBA00008520"/>
    </source>
</evidence>
<dbReference type="OrthoDB" id="1650177at2"/>
<keyword evidence="6" id="KW-1185">Reference proteome</keyword>
<keyword evidence="5" id="KW-0762">Sugar transport</keyword>
<protein>
    <submittedName>
        <fullName evidence="5">Multiple sugar transport system substrate-binding protein</fullName>
    </submittedName>
</protein>